<proteinExistence type="predicted"/>
<organism evidence="2 3">
    <name type="scientific">Gemmatirosa kalamazoonensis</name>
    <dbReference type="NCBI Taxonomy" id="861299"/>
    <lineage>
        <taxon>Bacteria</taxon>
        <taxon>Pseudomonadati</taxon>
        <taxon>Gemmatimonadota</taxon>
        <taxon>Gemmatimonadia</taxon>
        <taxon>Gemmatimonadales</taxon>
        <taxon>Gemmatimonadaceae</taxon>
        <taxon>Gemmatirosa</taxon>
    </lineage>
</organism>
<evidence type="ECO:0000313" key="2">
    <source>
        <dbReference type="EMBL" id="AHG91858.1"/>
    </source>
</evidence>
<dbReference type="KEGG" id="gba:J421_4321"/>
<dbReference type="OrthoDB" id="3777963at2"/>
<gene>
    <name evidence="2" type="ORF">J421_4321</name>
</gene>
<accession>W0RQN2</accession>
<dbReference type="RefSeq" id="WP_025413291.1">
    <property type="nucleotide sequence ID" value="NZ_CP007128.1"/>
</dbReference>
<dbReference type="InParanoid" id="W0RQN2"/>
<dbReference type="Gene3D" id="1.10.10.60">
    <property type="entry name" value="Homeodomain-like"/>
    <property type="match status" value="1"/>
</dbReference>
<dbReference type="EMBL" id="CP007128">
    <property type="protein sequence ID" value="AHG91858.1"/>
    <property type="molecule type" value="Genomic_DNA"/>
</dbReference>
<name>W0RQN2_9BACT</name>
<feature type="region of interest" description="Disordered" evidence="1">
    <location>
        <begin position="1"/>
        <end position="30"/>
    </location>
</feature>
<dbReference type="HOGENOM" id="CLU_1303418_0_0_0"/>
<sequence length="211" mass="23258">MTDAREQRTRRNAPQLPDCIHGRPRQPGRPIEITPEIVTAVAERIASGNWFETAARLAGVPPRTASRWLGRGLAAFKQLGRARRGDAPPADEAATLCLAFWLAVRTAEAKREDAHVQNITRCAMGSPRRTITTERTLLDGTRECTVVVEEERAPIWTASAWMLERTSFRRWGRKEAREFSGPGGSGIPLAMVREILTEDATDSAASRSAAT</sequence>
<protein>
    <submittedName>
        <fullName evidence="2">Uncharacterized protein</fullName>
    </submittedName>
</protein>
<evidence type="ECO:0000256" key="1">
    <source>
        <dbReference type="SAM" id="MobiDB-lite"/>
    </source>
</evidence>
<evidence type="ECO:0000313" key="3">
    <source>
        <dbReference type="Proteomes" id="UP000019151"/>
    </source>
</evidence>
<dbReference type="AlphaFoldDB" id="W0RQN2"/>
<keyword evidence="3" id="KW-1185">Reference proteome</keyword>
<dbReference type="Proteomes" id="UP000019151">
    <property type="component" value="Chromosome"/>
</dbReference>
<reference evidence="2 3" key="1">
    <citation type="journal article" date="2014" name="Genome Announc.">
        <title>Genome Sequence and Methylome of Soil Bacterium Gemmatirosa kalamazoonensis KBS708T, a Member of the Rarely Cultivated Gemmatimonadetes Phylum.</title>
        <authorList>
            <person name="Debruyn J.M."/>
            <person name="Radosevich M."/>
            <person name="Wommack K.E."/>
            <person name="Polson S.W."/>
            <person name="Hauser L.J."/>
            <person name="Fawaz M.N."/>
            <person name="Korlach J."/>
            <person name="Tsai Y.C."/>
        </authorList>
    </citation>
    <scope>NUCLEOTIDE SEQUENCE [LARGE SCALE GENOMIC DNA]</scope>
    <source>
        <strain evidence="2 3">KBS708</strain>
    </source>
</reference>